<evidence type="ECO:0000256" key="2">
    <source>
        <dbReference type="SAM" id="Phobius"/>
    </source>
</evidence>
<dbReference type="PANTHER" id="PTHR35184:SF1">
    <property type="entry name" value="INTEGRAL MEMBRANE PROTEIN"/>
    <property type="match status" value="1"/>
</dbReference>
<feature type="transmembrane region" description="Helical" evidence="2">
    <location>
        <begin position="94"/>
        <end position="118"/>
    </location>
</feature>
<reference evidence="3 4" key="1">
    <citation type="submission" date="2016-10" db="EMBL/GenBank/DDBJ databases">
        <authorList>
            <person name="Varghese N."/>
        </authorList>
    </citation>
    <scope>NUCLEOTIDE SEQUENCE [LARGE SCALE GENOMIC DNA]</scope>
</reference>
<evidence type="ECO:0000313" key="4">
    <source>
        <dbReference type="Proteomes" id="UP000215453"/>
    </source>
</evidence>
<gene>
    <name evidence="3" type="ORF">ZT1A5_G8926</name>
</gene>
<keyword evidence="2" id="KW-0472">Membrane</keyword>
<organism evidence="3 4">
    <name type="scientific">Zymoseptoria tritici ST99CH_1A5</name>
    <dbReference type="NCBI Taxonomy" id="1276529"/>
    <lineage>
        <taxon>Eukaryota</taxon>
        <taxon>Fungi</taxon>
        <taxon>Dikarya</taxon>
        <taxon>Ascomycota</taxon>
        <taxon>Pezizomycotina</taxon>
        <taxon>Dothideomycetes</taxon>
        <taxon>Dothideomycetidae</taxon>
        <taxon>Mycosphaerellales</taxon>
        <taxon>Mycosphaerellaceae</taxon>
        <taxon>Zymoseptoria</taxon>
    </lineage>
</organism>
<dbReference type="EMBL" id="LT882684">
    <property type="protein sequence ID" value="SMY27481.1"/>
    <property type="molecule type" value="Genomic_DNA"/>
</dbReference>
<feature type="transmembrane region" description="Helical" evidence="2">
    <location>
        <begin position="224"/>
        <end position="243"/>
    </location>
</feature>
<feature type="transmembrane region" description="Helical" evidence="2">
    <location>
        <begin position="139"/>
        <end position="158"/>
    </location>
</feature>
<feature type="compositionally biased region" description="Polar residues" evidence="1">
    <location>
        <begin position="1"/>
        <end position="16"/>
    </location>
</feature>
<feature type="transmembrane region" description="Helical" evidence="2">
    <location>
        <begin position="65"/>
        <end position="88"/>
    </location>
</feature>
<proteinExistence type="predicted"/>
<dbReference type="AlphaFoldDB" id="A0A1Y6LXR5"/>
<feature type="transmembrane region" description="Helical" evidence="2">
    <location>
        <begin position="178"/>
        <end position="203"/>
    </location>
</feature>
<feature type="region of interest" description="Disordered" evidence="1">
    <location>
        <begin position="1"/>
        <end position="20"/>
    </location>
</feature>
<accession>A0A1Y6LXR5</accession>
<evidence type="ECO:0000256" key="1">
    <source>
        <dbReference type="SAM" id="MobiDB-lite"/>
    </source>
</evidence>
<keyword evidence="2" id="KW-1133">Transmembrane helix</keyword>
<dbReference type="Proteomes" id="UP000215453">
    <property type="component" value="Chromosome 9"/>
</dbReference>
<evidence type="ECO:0000313" key="3">
    <source>
        <dbReference type="EMBL" id="SMY27481.1"/>
    </source>
</evidence>
<feature type="transmembrane region" description="Helical" evidence="2">
    <location>
        <begin position="33"/>
        <end position="53"/>
    </location>
</feature>
<sequence>MAAQITNLLSSRSTTEPPRHRSLGEIPSLFPDVPINSAFLSLFILGAIAHYALFHYNLRRSLKFLFSAATSAFCITRIIATILRMAWAGSPDRITLAIATEIFIYAGSAILIITNLFWTVRFVRAQHPHFGWSKSFSSWLPLWLVICSIALLCLMVSIPAEAYLLDPHAQKAARQLQLFGAAIFAVSALLPILILTISAIAKTHPSLKDLPSDHFGQSTLTHKLLLILTTSILLSIGAVFRAATIFIDPPSTSTSTPWYLTRAPFYIFNFTLDFLLTTLFLLLRVDKHLLIPNAAHGPMSYGVAFLFPSRPSHESHYSTSTLPPPSPASTWRGSLRNYMTDSNTSHPSHLRAPISRLQTPEFDVPRHPEMIHKKSKSAFIPRRFSRGTSFSNSSVTAIAPPSRRKDSAYDAGGGGSRGITPDVEDMRNFPLAIKSVDLKRATAGAWKQAAGRGGIRAGLQPPARWQERFAEEKRPSSEYSCRTNLQAYTPRV</sequence>
<keyword evidence="2" id="KW-0812">Transmembrane</keyword>
<dbReference type="InterPro" id="IPR021460">
    <property type="entry name" value="DUF3112"/>
</dbReference>
<name>A0A1Y6LXR5_ZYMTR</name>
<dbReference type="PANTHER" id="PTHR35184">
    <property type="entry name" value="YALI0C10208P"/>
    <property type="match status" value="1"/>
</dbReference>
<protein>
    <submittedName>
        <fullName evidence="3">Uncharacterized protein</fullName>
    </submittedName>
</protein>
<feature type="region of interest" description="Disordered" evidence="1">
    <location>
        <begin position="390"/>
        <end position="422"/>
    </location>
</feature>
<feature type="transmembrane region" description="Helical" evidence="2">
    <location>
        <begin position="263"/>
        <end position="283"/>
    </location>
</feature>
<dbReference type="Pfam" id="PF11309">
    <property type="entry name" value="DUF3112"/>
    <property type="match status" value="1"/>
</dbReference>